<keyword evidence="3" id="KW-0926">Vacuole</keyword>
<dbReference type="OrthoDB" id="409725at2759"/>
<feature type="transmembrane region" description="Helical" evidence="9">
    <location>
        <begin position="305"/>
        <end position="327"/>
    </location>
</feature>
<evidence type="ECO:0000313" key="13">
    <source>
        <dbReference type="Proteomes" id="UP000267821"/>
    </source>
</evidence>
<evidence type="ECO:0000256" key="2">
    <source>
        <dbReference type="ARBA" id="ARBA00022448"/>
    </source>
</evidence>
<dbReference type="SUPFAM" id="SSF52091">
    <property type="entry name" value="SpoIIaa-like"/>
    <property type="match status" value="1"/>
</dbReference>
<dbReference type="GO" id="GO:0000329">
    <property type="term" value="C:fungal-type vacuole membrane"/>
    <property type="evidence" value="ECO:0007669"/>
    <property type="project" value="UniProtKB-ARBA"/>
</dbReference>
<dbReference type="InterPro" id="IPR002645">
    <property type="entry name" value="STAS_dom"/>
</dbReference>
<dbReference type="PANTHER" id="PTHR43310">
    <property type="entry name" value="SULFATE TRANSPORTER YBAR-RELATED"/>
    <property type="match status" value="1"/>
</dbReference>
<keyword evidence="4 9" id="KW-0812">Transmembrane</keyword>
<comment type="subcellular location">
    <subcellularLocation>
        <location evidence="1">Vacuole membrane</location>
        <topology evidence="1">Multi-pass membrane protein</topology>
    </subcellularLocation>
</comment>
<dbReference type="GO" id="GO:0034490">
    <property type="term" value="P:basic amino acid transmembrane import into vacuole"/>
    <property type="evidence" value="ECO:0007669"/>
    <property type="project" value="UniProtKB-ARBA"/>
</dbReference>
<evidence type="ECO:0000256" key="7">
    <source>
        <dbReference type="ARBA" id="ARBA00023136"/>
    </source>
</evidence>
<evidence type="ECO:0000259" key="10">
    <source>
        <dbReference type="PROSITE" id="PS50042"/>
    </source>
</evidence>
<gene>
    <name evidence="12" type="ORF">L211DRAFT_777926</name>
</gene>
<feature type="transmembrane region" description="Helical" evidence="9">
    <location>
        <begin position="265"/>
        <end position="285"/>
    </location>
</feature>
<feature type="transmembrane region" description="Helical" evidence="9">
    <location>
        <begin position="630"/>
        <end position="652"/>
    </location>
</feature>
<dbReference type="PANTHER" id="PTHR43310:SF4">
    <property type="entry name" value="AFR304WP"/>
    <property type="match status" value="1"/>
</dbReference>
<evidence type="ECO:0008006" key="14">
    <source>
        <dbReference type="Google" id="ProtNLM"/>
    </source>
</evidence>
<dbReference type="SMART" id="SM00100">
    <property type="entry name" value="cNMP"/>
    <property type="match status" value="1"/>
</dbReference>
<dbReference type="Pfam" id="PF00027">
    <property type="entry name" value="cNMP_binding"/>
    <property type="match status" value="1"/>
</dbReference>
<evidence type="ECO:0000259" key="11">
    <source>
        <dbReference type="PROSITE" id="PS50801"/>
    </source>
</evidence>
<dbReference type="InterPro" id="IPR000595">
    <property type="entry name" value="cNMP-bd_dom"/>
</dbReference>
<protein>
    <recommendedName>
        <fullName evidence="14">Sulfate transporter family protein</fullName>
    </recommendedName>
</protein>
<evidence type="ECO:0000256" key="1">
    <source>
        <dbReference type="ARBA" id="ARBA00004128"/>
    </source>
</evidence>
<feature type="domain" description="STAS" evidence="11">
    <location>
        <begin position="734"/>
        <end position="845"/>
    </location>
</feature>
<feature type="region of interest" description="Disordered" evidence="8">
    <location>
        <begin position="127"/>
        <end position="146"/>
    </location>
</feature>
<evidence type="ECO:0000256" key="4">
    <source>
        <dbReference type="ARBA" id="ARBA00022692"/>
    </source>
</evidence>
<keyword evidence="2" id="KW-0813">Transport</keyword>
<dbReference type="InterPro" id="IPR018490">
    <property type="entry name" value="cNMP-bd_dom_sf"/>
</dbReference>
<dbReference type="Gene3D" id="2.60.120.10">
    <property type="entry name" value="Jelly Rolls"/>
    <property type="match status" value="1"/>
</dbReference>
<dbReference type="CDD" id="cd07042">
    <property type="entry name" value="STAS_SulP_like_sulfate_transporter"/>
    <property type="match status" value="1"/>
</dbReference>
<feature type="transmembrane region" description="Helical" evidence="9">
    <location>
        <begin position="364"/>
        <end position="390"/>
    </location>
</feature>
<dbReference type="Pfam" id="PF01740">
    <property type="entry name" value="STAS"/>
    <property type="match status" value="1"/>
</dbReference>
<feature type="transmembrane region" description="Helical" evidence="9">
    <location>
        <begin position="608"/>
        <end position="624"/>
    </location>
</feature>
<feature type="domain" description="Cyclic nucleotide-binding" evidence="10">
    <location>
        <begin position="950"/>
        <end position="1029"/>
    </location>
</feature>
<dbReference type="SUPFAM" id="SSF51206">
    <property type="entry name" value="cAMP-binding domain-like"/>
    <property type="match status" value="1"/>
</dbReference>
<sequence>MSYSFRPRLGSGSSIRSPPWREERSVNHNGSIYPYDERSSSPVTAPMLAQAKQPARSFFHSSYHPLNPRHTESIHQPAHVIRDQTAELATYALSEAANSYQNPPHLSLPAPFLRPANADSQHDFEPITEVSEPSSPARQLSGQTSRTSYLTHLLRASPPQTPQDDRRDENGHYNVESPNLNERSSLLSKGQQSVLYHNRYNSFNSHNQDSNSDIESQNENIALNIPKVTIHRVLTWPKTRTLGLAKSVFPHEGGRLNKRELWKSIVVKPVGYVPAVVLGLLLNVLDGLSYGMILFPLGQAVFSDLGADGLSMFYVSCIVAQLVYSCGGSVFKGGVGSEMIEVVPFFHKMAFTILARVGKDNPRAVLATTILAFSMSSVITGLVFFLLGYMRLGSLTSFFPRHILLGCIGGVGWFLVATGIEVSARLDGNINYDLETLNQLLESSRLLLWTVPLGLAIALTTVKHFFRHQLLDAIYFISILCLFYIAVLAVPQLNFPDLREKGWVFDQPPADVPFWHFYTLYDFKETNWKALISTIPAMLALTFFGILHVPINVPALGVSTGEDNLDVNRELIAHGISNALSGFCGSIQNYLVYTNSVLFIRSGGNSRVAGVMLAIGTIGMWMIGPDIIGYIPVMVVGALIFYLGLELLREALYDTWGKVHRLEYLTIIAIVVTMGAWDFVIGILIGIVLACVSYVVQTSQKSPIRGVYTGVVARSTVRRHPIQQRFLQQVGGQIYVMKLTGYMFFGTITSVEREIRDVLNDYNFKYRPIRYLIVDLYHVTGIDFSAAEAFTRVRKQVAARNVELILCGVEADSEVGKGLQGVGVWSNEGEGVEIFVNLNGALEACENELLSTFYRQKEFVNQQEAHRHDSLEVPNGNENRGFFDAAFNSPRRNLVYQAAASMLKDQAVSPVRWQHFKQPLPLLLQTFQELTDKNEDFWFKVCPYFKRQEFSQGSVVFNRGAKANGMYLLEEGMFRAEYDLEQGRFSESIVAGTTCGELPFFSDTPRTATVVAEKRTIAWLLDEENWGKLQQEHLEVGYELMKICLKLTSERLSAITGYVYLVYSTHYQKYCHQTDMCPQLHPYHCCLISLKLYDFILDWGNKKVCLEI</sequence>
<name>A0A3N4M4F5_9PEZI</name>
<feature type="region of interest" description="Disordered" evidence="8">
    <location>
        <begin position="1"/>
        <end position="41"/>
    </location>
</feature>
<feature type="transmembrane region" description="Helical" evidence="9">
    <location>
        <begin position="473"/>
        <end position="493"/>
    </location>
</feature>
<evidence type="ECO:0000256" key="3">
    <source>
        <dbReference type="ARBA" id="ARBA00022554"/>
    </source>
</evidence>
<dbReference type="Pfam" id="PF00916">
    <property type="entry name" value="Sulfate_transp"/>
    <property type="match status" value="1"/>
</dbReference>
<dbReference type="PROSITE" id="PS50801">
    <property type="entry name" value="STAS"/>
    <property type="match status" value="1"/>
</dbReference>
<dbReference type="FunCoup" id="A0A3N4M4F5">
    <property type="interactions" value="6"/>
</dbReference>
<dbReference type="FunFam" id="3.30.750.24:FF:000012">
    <property type="entry name" value="Sulfate transporter family protein"/>
    <property type="match status" value="1"/>
</dbReference>
<keyword evidence="5" id="KW-0029">Amino-acid transport</keyword>
<keyword evidence="7 9" id="KW-0472">Membrane</keyword>
<organism evidence="12 13">
    <name type="scientific">Terfezia boudieri ATCC MYA-4762</name>
    <dbReference type="NCBI Taxonomy" id="1051890"/>
    <lineage>
        <taxon>Eukaryota</taxon>
        <taxon>Fungi</taxon>
        <taxon>Dikarya</taxon>
        <taxon>Ascomycota</taxon>
        <taxon>Pezizomycotina</taxon>
        <taxon>Pezizomycetes</taxon>
        <taxon>Pezizales</taxon>
        <taxon>Pezizaceae</taxon>
        <taxon>Terfezia</taxon>
    </lineage>
</organism>
<feature type="compositionally biased region" description="Polar residues" evidence="8">
    <location>
        <begin position="176"/>
        <end position="188"/>
    </location>
</feature>
<dbReference type="InParanoid" id="A0A3N4M4F5"/>
<feature type="transmembrane region" description="Helical" evidence="9">
    <location>
        <begin position="530"/>
        <end position="549"/>
    </location>
</feature>
<dbReference type="STRING" id="1051890.A0A3N4M4F5"/>
<dbReference type="EMBL" id="ML121529">
    <property type="protein sequence ID" value="RPB28262.1"/>
    <property type="molecule type" value="Genomic_DNA"/>
</dbReference>
<keyword evidence="13" id="KW-1185">Reference proteome</keyword>
<dbReference type="InterPro" id="IPR036513">
    <property type="entry name" value="STAS_dom_sf"/>
</dbReference>
<dbReference type="InterPro" id="IPR052706">
    <property type="entry name" value="Membrane-Transporter-like"/>
</dbReference>
<dbReference type="Gene3D" id="3.30.750.24">
    <property type="entry name" value="STAS domain"/>
    <property type="match status" value="1"/>
</dbReference>
<feature type="transmembrane region" description="Helical" evidence="9">
    <location>
        <begin position="446"/>
        <end position="466"/>
    </location>
</feature>
<dbReference type="InterPro" id="IPR014710">
    <property type="entry name" value="RmlC-like_jellyroll"/>
</dbReference>
<feature type="region of interest" description="Disordered" evidence="8">
    <location>
        <begin position="154"/>
        <end position="188"/>
    </location>
</feature>
<keyword evidence="6 9" id="KW-1133">Transmembrane helix</keyword>
<feature type="compositionally biased region" description="Polar residues" evidence="8">
    <location>
        <begin position="131"/>
        <end position="146"/>
    </location>
</feature>
<proteinExistence type="predicted"/>
<feature type="transmembrane region" description="Helical" evidence="9">
    <location>
        <begin position="664"/>
        <end position="696"/>
    </location>
</feature>
<reference evidence="12 13" key="1">
    <citation type="journal article" date="2018" name="Nat. Ecol. Evol.">
        <title>Pezizomycetes genomes reveal the molecular basis of ectomycorrhizal truffle lifestyle.</title>
        <authorList>
            <person name="Murat C."/>
            <person name="Payen T."/>
            <person name="Noel B."/>
            <person name="Kuo A."/>
            <person name="Morin E."/>
            <person name="Chen J."/>
            <person name="Kohler A."/>
            <person name="Krizsan K."/>
            <person name="Balestrini R."/>
            <person name="Da Silva C."/>
            <person name="Montanini B."/>
            <person name="Hainaut M."/>
            <person name="Levati E."/>
            <person name="Barry K.W."/>
            <person name="Belfiori B."/>
            <person name="Cichocki N."/>
            <person name="Clum A."/>
            <person name="Dockter R.B."/>
            <person name="Fauchery L."/>
            <person name="Guy J."/>
            <person name="Iotti M."/>
            <person name="Le Tacon F."/>
            <person name="Lindquist E.A."/>
            <person name="Lipzen A."/>
            <person name="Malagnac F."/>
            <person name="Mello A."/>
            <person name="Molinier V."/>
            <person name="Miyauchi S."/>
            <person name="Poulain J."/>
            <person name="Riccioni C."/>
            <person name="Rubini A."/>
            <person name="Sitrit Y."/>
            <person name="Splivallo R."/>
            <person name="Traeger S."/>
            <person name="Wang M."/>
            <person name="Zifcakova L."/>
            <person name="Wipf D."/>
            <person name="Zambonelli A."/>
            <person name="Paolocci F."/>
            <person name="Nowrousian M."/>
            <person name="Ottonello S."/>
            <person name="Baldrian P."/>
            <person name="Spatafora J.W."/>
            <person name="Henrissat B."/>
            <person name="Nagy L.G."/>
            <person name="Aury J.M."/>
            <person name="Wincker P."/>
            <person name="Grigoriev I.V."/>
            <person name="Bonfante P."/>
            <person name="Martin F.M."/>
        </authorList>
    </citation>
    <scope>NUCLEOTIDE SEQUENCE [LARGE SCALE GENOMIC DNA]</scope>
    <source>
        <strain evidence="12 13">ATCC MYA-4762</strain>
    </source>
</reference>
<evidence type="ECO:0000313" key="12">
    <source>
        <dbReference type="EMBL" id="RPB28262.1"/>
    </source>
</evidence>
<dbReference type="InterPro" id="IPR011547">
    <property type="entry name" value="SLC26A/SulP_dom"/>
</dbReference>
<dbReference type="AlphaFoldDB" id="A0A3N4M4F5"/>
<accession>A0A3N4M4F5</accession>
<evidence type="ECO:0000256" key="8">
    <source>
        <dbReference type="SAM" id="MobiDB-lite"/>
    </source>
</evidence>
<dbReference type="PROSITE" id="PS50042">
    <property type="entry name" value="CNMP_BINDING_3"/>
    <property type="match status" value="1"/>
</dbReference>
<feature type="transmembrane region" description="Helical" evidence="9">
    <location>
        <begin position="402"/>
        <end position="426"/>
    </location>
</feature>
<evidence type="ECO:0000256" key="6">
    <source>
        <dbReference type="ARBA" id="ARBA00022989"/>
    </source>
</evidence>
<evidence type="ECO:0000256" key="9">
    <source>
        <dbReference type="SAM" id="Phobius"/>
    </source>
</evidence>
<dbReference type="Proteomes" id="UP000267821">
    <property type="component" value="Unassembled WGS sequence"/>
</dbReference>
<dbReference type="CDD" id="cd00038">
    <property type="entry name" value="CAP_ED"/>
    <property type="match status" value="1"/>
</dbReference>
<evidence type="ECO:0000256" key="5">
    <source>
        <dbReference type="ARBA" id="ARBA00022970"/>
    </source>
</evidence>